<keyword evidence="3" id="KW-1185">Reference proteome</keyword>
<accession>A0A7X2IQJ6</accession>
<sequence>MSRLLSWAVWGPLAASALLAGCGTLTQSSNQTLLVQAVLDYKPVDGVGCVLSNAAGRWFVMTPAKVTVKKAAGPLRVDCRKDGAASDELVGARQDRTLWGNYVFTAGLGNKLDRETGRGFDYPATLTVVLRQDAPDPRYAPPEGRVVY</sequence>
<dbReference type="Proteomes" id="UP000446768">
    <property type="component" value="Unassembled WGS sequence"/>
</dbReference>
<evidence type="ECO:0000313" key="3">
    <source>
        <dbReference type="Proteomes" id="UP000446768"/>
    </source>
</evidence>
<protein>
    <recommendedName>
        <fullName evidence="4">Lipoprotein</fullName>
    </recommendedName>
</protein>
<comment type="caution">
    <text evidence="2">The sequence shown here is derived from an EMBL/GenBank/DDBJ whole genome shotgun (WGS) entry which is preliminary data.</text>
</comment>
<dbReference type="PROSITE" id="PS51257">
    <property type="entry name" value="PROKAR_LIPOPROTEIN"/>
    <property type="match status" value="1"/>
</dbReference>
<evidence type="ECO:0008006" key="4">
    <source>
        <dbReference type="Google" id="ProtNLM"/>
    </source>
</evidence>
<dbReference type="RefSeq" id="WP_154377593.1">
    <property type="nucleotide sequence ID" value="NZ_WKJJ01000013.1"/>
</dbReference>
<name>A0A7X2IQJ6_9BURK</name>
<evidence type="ECO:0000256" key="1">
    <source>
        <dbReference type="SAM" id="SignalP"/>
    </source>
</evidence>
<feature type="chain" id="PRO_5030642565" description="Lipoprotein" evidence="1">
    <location>
        <begin position="21"/>
        <end position="148"/>
    </location>
</feature>
<reference evidence="2 3" key="1">
    <citation type="submission" date="2019-11" db="EMBL/GenBank/DDBJ databases">
        <title>Novel species isolated from a subtropical stream in China.</title>
        <authorList>
            <person name="Lu H."/>
        </authorList>
    </citation>
    <scope>NUCLEOTIDE SEQUENCE [LARGE SCALE GENOMIC DNA]</scope>
    <source>
        <strain evidence="2 3">FT92W</strain>
    </source>
</reference>
<feature type="signal peptide" evidence="1">
    <location>
        <begin position="1"/>
        <end position="20"/>
    </location>
</feature>
<evidence type="ECO:0000313" key="2">
    <source>
        <dbReference type="EMBL" id="MRV74230.1"/>
    </source>
</evidence>
<organism evidence="2 3">
    <name type="scientific">Pseudoduganella rivuli</name>
    <dbReference type="NCBI Taxonomy" id="2666085"/>
    <lineage>
        <taxon>Bacteria</taxon>
        <taxon>Pseudomonadati</taxon>
        <taxon>Pseudomonadota</taxon>
        <taxon>Betaproteobacteria</taxon>
        <taxon>Burkholderiales</taxon>
        <taxon>Oxalobacteraceae</taxon>
        <taxon>Telluria group</taxon>
        <taxon>Pseudoduganella</taxon>
    </lineage>
</organism>
<proteinExistence type="predicted"/>
<keyword evidence="1" id="KW-0732">Signal</keyword>
<dbReference type="AlphaFoldDB" id="A0A7X2IQJ6"/>
<gene>
    <name evidence="2" type="ORF">GJ700_21210</name>
</gene>
<dbReference type="EMBL" id="WKJJ01000013">
    <property type="protein sequence ID" value="MRV74230.1"/>
    <property type="molecule type" value="Genomic_DNA"/>
</dbReference>